<protein>
    <recommendedName>
        <fullName evidence="3">Glycosyltransferase</fullName>
    </recommendedName>
</protein>
<dbReference type="EMBL" id="JAAAMI010000007">
    <property type="protein sequence ID" value="NDV44407.1"/>
    <property type="molecule type" value="Genomic_DNA"/>
</dbReference>
<dbReference type="SUPFAM" id="SSF53756">
    <property type="entry name" value="UDP-Glycosyltransferase/glycogen phosphorylase"/>
    <property type="match status" value="1"/>
</dbReference>
<comment type="caution">
    <text evidence="1">The sequence shown here is derived from an EMBL/GenBank/DDBJ whole genome shotgun (WGS) entry which is preliminary data.</text>
</comment>
<name>A0A6I5KUP8_9FLAO</name>
<dbReference type="Proteomes" id="UP000468707">
    <property type="component" value="Unassembled WGS sequence"/>
</dbReference>
<reference evidence="1 2" key="1">
    <citation type="submission" date="2020-01" db="EMBL/GenBank/DDBJ databases">
        <title>Muricauda sediminis sp.nov. 40Bstr401.</title>
        <authorList>
            <person name="Xue Z."/>
            <person name="Zhu S."/>
            <person name="Ren N."/>
            <person name="Chen T."/>
            <person name="Chen X."/>
            <person name="Chen J."/>
            <person name="Yang J."/>
        </authorList>
    </citation>
    <scope>NUCLEOTIDE SEQUENCE [LARGE SCALE GENOMIC DNA]</scope>
    <source>
        <strain evidence="1 2">40Bstr401</strain>
    </source>
</reference>
<evidence type="ECO:0000313" key="2">
    <source>
        <dbReference type="Proteomes" id="UP000468707"/>
    </source>
</evidence>
<gene>
    <name evidence="1" type="ORF">GTK07_13825</name>
</gene>
<evidence type="ECO:0008006" key="3">
    <source>
        <dbReference type="Google" id="ProtNLM"/>
    </source>
</evidence>
<evidence type="ECO:0000313" key="1">
    <source>
        <dbReference type="EMBL" id="NDV44407.1"/>
    </source>
</evidence>
<accession>A0A6I5KUP8</accession>
<sequence>MKKAALVEFNSYHDECLYSQIKFLKDSGYEVTLIISQQIFERAHEYLQLVDDTVIYPKNSQKRFLNRIAFITRLYRLVGKKRIQTIVFNTASSRLEVILLSHLLRRKAHLFGILHNLKKVNHSFSQKLINKAIKHFFVLNDFLLDSVPLKDNSIKIKSFYPIFFPEYGNSLPAKPKDEVWISIPGKLDFGRRDYYLVAEALEKMPIKNDLKILILGSTYPSDPKNKEFLEYLEAHNLLNYFITFEHFLENDAFHGYLKNSDYILIPLRSVGDNYAKYKIMGSYNLAFGYGINLISPQDIQHIQDMVSHSLFYKDAIELSEIFTKISNGEISKKDYVSEKWSFEEQKNRYVNFLESNQ</sequence>
<proteinExistence type="predicted"/>
<dbReference type="RefSeq" id="WP_163635842.1">
    <property type="nucleotide sequence ID" value="NZ_JAAAMI010000007.1"/>
</dbReference>
<dbReference type="AlphaFoldDB" id="A0A6I5KUP8"/>
<keyword evidence="2" id="KW-1185">Reference proteome</keyword>
<organism evidence="1 2">
    <name type="scientific">Flagellimonas sediminis</name>
    <dbReference type="NCBI Taxonomy" id="2696468"/>
    <lineage>
        <taxon>Bacteria</taxon>
        <taxon>Pseudomonadati</taxon>
        <taxon>Bacteroidota</taxon>
        <taxon>Flavobacteriia</taxon>
        <taxon>Flavobacteriales</taxon>
        <taxon>Flavobacteriaceae</taxon>
        <taxon>Flagellimonas</taxon>
    </lineage>
</organism>